<accession>A0A5E4X3T6</accession>
<evidence type="ECO:0008006" key="4">
    <source>
        <dbReference type="Google" id="ProtNLM"/>
    </source>
</evidence>
<dbReference type="EMBL" id="CABPSA010000006">
    <property type="protein sequence ID" value="VVE30825.1"/>
    <property type="molecule type" value="Genomic_DNA"/>
</dbReference>
<sequence length="110" mass="12121">MKNRHICLAMLMLGASSLAFAQSDCSAIQDSDQRAYCNAREGLGQCESISDGNLAAICRAELEGGSCYFIKDNDQRAYCFGRQGDDSDCSSISDSELRSQCYALAKRRRR</sequence>
<reference evidence="2 3" key="1">
    <citation type="submission" date="2019-08" db="EMBL/GenBank/DDBJ databases">
        <authorList>
            <person name="Peeters C."/>
        </authorList>
    </citation>
    <scope>NUCLEOTIDE SEQUENCE [LARGE SCALE GENOMIC DNA]</scope>
    <source>
        <strain evidence="2 3">LMG 31010</strain>
    </source>
</reference>
<keyword evidence="1" id="KW-0732">Signal</keyword>
<evidence type="ECO:0000313" key="2">
    <source>
        <dbReference type="EMBL" id="VVE30825.1"/>
    </source>
</evidence>
<proteinExistence type="predicted"/>
<gene>
    <name evidence="2" type="ORF">PCO31010_03664</name>
</gene>
<evidence type="ECO:0000256" key="1">
    <source>
        <dbReference type="SAM" id="SignalP"/>
    </source>
</evidence>
<evidence type="ECO:0000313" key="3">
    <source>
        <dbReference type="Proteomes" id="UP000343335"/>
    </source>
</evidence>
<dbReference type="Proteomes" id="UP000343335">
    <property type="component" value="Unassembled WGS sequence"/>
</dbReference>
<feature type="signal peptide" evidence="1">
    <location>
        <begin position="1"/>
        <end position="21"/>
    </location>
</feature>
<name>A0A5E4X3T6_9BURK</name>
<organism evidence="2 3">
    <name type="scientific">Pandoraea commovens</name>
    <dbReference type="NCBI Taxonomy" id="2508289"/>
    <lineage>
        <taxon>Bacteria</taxon>
        <taxon>Pseudomonadati</taxon>
        <taxon>Pseudomonadota</taxon>
        <taxon>Betaproteobacteria</taxon>
        <taxon>Burkholderiales</taxon>
        <taxon>Burkholderiaceae</taxon>
        <taxon>Pandoraea</taxon>
    </lineage>
</organism>
<feature type="chain" id="PRO_5022958398" description="Lipoprotein" evidence="1">
    <location>
        <begin position="22"/>
        <end position="110"/>
    </location>
</feature>
<protein>
    <recommendedName>
        <fullName evidence="4">Lipoprotein</fullName>
    </recommendedName>
</protein>
<dbReference type="AlphaFoldDB" id="A0A5E4X3T6"/>